<dbReference type="AlphaFoldDB" id="A0A6J8E097"/>
<protein>
    <submittedName>
        <fullName evidence="1">Uncharacterized protein</fullName>
    </submittedName>
</protein>
<dbReference type="OrthoDB" id="5988461at2759"/>
<evidence type="ECO:0000313" key="2">
    <source>
        <dbReference type="Proteomes" id="UP000507470"/>
    </source>
</evidence>
<gene>
    <name evidence="1" type="ORF">MCOR_46726</name>
</gene>
<organism evidence="1 2">
    <name type="scientific">Mytilus coruscus</name>
    <name type="common">Sea mussel</name>
    <dbReference type="NCBI Taxonomy" id="42192"/>
    <lineage>
        <taxon>Eukaryota</taxon>
        <taxon>Metazoa</taxon>
        <taxon>Spiralia</taxon>
        <taxon>Lophotrochozoa</taxon>
        <taxon>Mollusca</taxon>
        <taxon>Bivalvia</taxon>
        <taxon>Autobranchia</taxon>
        <taxon>Pteriomorphia</taxon>
        <taxon>Mytilida</taxon>
        <taxon>Mytiloidea</taxon>
        <taxon>Mytilidae</taxon>
        <taxon>Mytilinae</taxon>
        <taxon>Mytilus</taxon>
    </lineage>
</organism>
<name>A0A6J8E097_MYTCO</name>
<dbReference type="EMBL" id="CACVKT020008254">
    <property type="protein sequence ID" value="CAC5413870.1"/>
    <property type="molecule type" value="Genomic_DNA"/>
</dbReference>
<sequence length="499" mass="57643">MTSKKGKHISIRLQEKEKSDVSHFTSMPEEDKEKIKKLVFLLDRFCISDAAYHEFTMVHDDLPRSYLLIQCKNELNKMVEIERLPGNVPGAMINLNSEIEKLLERHAVKHNDVSDIKIKFSGDGTKVSRISNFVIFSISNMSINGSLSFQEQQTFAIVECSETYDNLKKCCKPIFDQFNSVLSKKEWHIGEKTLNVEYFVSADMKFIQMLLGLCGATGEYACPWCKVDKEGRSDLTRPWDYYHNPSIGRNIEDMLDGNFKKSFGCKHMPLISLPVNHYVPDELHLMLRITDVLLRNLIDDAKEMDGDSKYVNDTTDSGEVIFEKAKLWLEHFLEIGTLYSRKGYNLHNVTPYMHCLVYHVPFFATHFGPLKMFSGQGLEKNNDIVKQIHQKKCNKWDSAVSALVARKRLEFGHTNNLERGKRAYEKSSDWWTNDLKNSRSVKRRLMLEEISEADIDNKSSVDFTNMADHELKLYLKSNGVNTKLRKREKLLSLILSLNV</sequence>
<accession>A0A6J8E097</accession>
<reference evidence="1 2" key="1">
    <citation type="submission" date="2020-06" db="EMBL/GenBank/DDBJ databases">
        <authorList>
            <person name="Li R."/>
            <person name="Bekaert M."/>
        </authorList>
    </citation>
    <scope>NUCLEOTIDE SEQUENCE [LARGE SCALE GENOMIC DNA]</scope>
    <source>
        <strain evidence="2">wild</strain>
    </source>
</reference>
<evidence type="ECO:0000313" key="1">
    <source>
        <dbReference type="EMBL" id="CAC5413870.1"/>
    </source>
</evidence>
<proteinExistence type="predicted"/>
<dbReference type="PANTHER" id="PTHR31424">
    <property type="entry name" value="PROTEIN CBG23806"/>
    <property type="match status" value="1"/>
</dbReference>
<keyword evidence="2" id="KW-1185">Reference proteome</keyword>
<dbReference type="Proteomes" id="UP000507470">
    <property type="component" value="Unassembled WGS sequence"/>
</dbReference>
<dbReference type="PANTHER" id="PTHR31424:SF3">
    <property type="entry name" value="RING-TYPE DOMAIN-CONTAINING PROTEIN"/>
    <property type="match status" value="1"/>
</dbReference>